<evidence type="ECO:0000313" key="4">
    <source>
        <dbReference type="Proteomes" id="UP000215914"/>
    </source>
</evidence>
<dbReference type="EMBL" id="CM007900">
    <property type="protein sequence ID" value="OTG08712.1"/>
    <property type="molecule type" value="Genomic_DNA"/>
</dbReference>
<accession>A0A251TDI9</accession>
<name>A0A251TDI9_HELAN</name>
<reference evidence="2" key="3">
    <citation type="submission" date="2020-06" db="EMBL/GenBank/DDBJ databases">
        <title>Helianthus annuus Genome sequencing and assembly Release 2.</title>
        <authorList>
            <person name="Gouzy J."/>
            <person name="Langlade N."/>
            <person name="Munos S."/>
        </authorList>
    </citation>
    <scope>NUCLEOTIDE SEQUENCE</scope>
    <source>
        <tissue evidence="2">Leaves</tissue>
    </source>
</reference>
<organism evidence="3 4">
    <name type="scientific">Helianthus annuus</name>
    <name type="common">Common sunflower</name>
    <dbReference type="NCBI Taxonomy" id="4232"/>
    <lineage>
        <taxon>Eukaryota</taxon>
        <taxon>Viridiplantae</taxon>
        <taxon>Streptophyta</taxon>
        <taxon>Embryophyta</taxon>
        <taxon>Tracheophyta</taxon>
        <taxon>Spermatophyta</taxon>
        <taxon>Magnoliopsida</taxon>
        <taxon>eudicotyledons</taxon>
        <taxon>Gunneridae</taxon>
        <taxon>Pentapetalae</taxon>
        <taxon>asterids</taxon>
        <taxon>campanulids</taxon>
        <taxon>Asterales</taxon>
        <taxon>Asteraceae</taxon>
        <taxon>Asteroideae</taxon>
        <taxon>Heliantheae alliance</taxon>
        <taxon>Heliantheae</taxon>
        <taxon>Helianthus</taxon>
    </lineage>
</organism>
<keyword evidence="1" id="KW-0812">Transmembrane</keyword>
<protein>
    <submittedName>
        <fullName evidence="3">Uncharacterized protein</fullName>
    </submittedName>
</protein>
<dbReference type="EMBL" id="MNCJ02000326">
    <property type="protein sequence ID" value="KAF5783439.1"/>
    <property type="molecule type" value="Genomic_DNA"/>
</dbReference>
<reference evidence="3" key="2">
    <citation type="submission" date="2017-02" db="EMBL/GenBank/DDBJ databases">
        <title>Sunflower complete genome.</title>
        <authorList>
            <person name="Langlade N."/>
            <person name="Munos S."/>
        </authorList>
    </citation>
    <scope>NUCLEOTIDE SEQUENCE [LARGE SCALE GENOMIC DNA]</scope>
    <source>
        <tissue evidence="3">Leaves</tissue>
    </source>
</reference>
<keyword evidence="1" id="KW-0472">Membrane</keyword>
<evidence type="ECO:0000313" key="3">
    <source>
        <dbReference type="EMBL" id="OTG08712.1"/>
    </source>
</evidence>
<dbReference type="InParanoid" id="A0A251TDI9"/>
<reference evidence="2 4" key="1">
    <citation type="journal article" date="2017" name="Nature">
        <title>The sunflower genome provides insights into oil metabolism, flowering and Asterid evolution.</title>
        <authorList>
            <person name="Badouin H."/>
            <person name="Gouzy J."/>
            <person name="Grassa C.J."/>
            <person name="Murat F."/>
            <person name="Staton S.E."/>
            <person name="Cottret L."/>
            <person name="Lelandais-Briere C."/>
            <person name="Owens G.L."/>
            <person name="Carrere S."/>
            <person name="Mayjonade B."/>
            <person name="Legrand L."/>
            <person name="Gill N."/>
            <person name="Kane N.C."/>
            <person name="Bowers J.E."/>
            <person name="Hubner S."/>
            <person name="Bellec A."/>
            <person name="Berard A."/>
            <person name="Berges H."/>
            <person name="Blanchet N."/>
            <person name="Boniface M.C."/>
            <person name="Brunel D."/>
            <person name="Catrice O."/>
            <person name="Chaidir N."/>
            <person name="Claudel C."/>
            <person name="Donnadieu C."/>
            <person name="Faraut T."/>
            <person name="Fievet G."/>
            <person name="Helmstetter N."/>
            <person name="King M."/>
            <person name="Knapp S.J."/>
            <person name="Lai Z."/>
            <person name="Le Paslier M.C."/>
            <person name="Lippi Y."/>
            <person name="Lorenzon L."/>
            <person name="Mandel J.R."/>
            <person name="Marage G."/>
            <person name="Marchand G."/>
            <person name="Marquand E."/>
            <person name="Bret-Mestries E."/>
            <person name="Morien E."/>
            <person name="Nambeesan S."/>
            <person name="Nguyen T."/>
            <person name="Pegot-Espagnet P."/>
            <person name="Pouilly N."/>
            <person name="Raftis F."/>
            <person name="Sallet E."/>
            <person name="Schiex T."/>
            <person name="Thomas J."/>
            <person name="Vandecasteele C."/>
            <person name="Vares D."/>
            <person name="Vear F."/>
            <person name="Vautrin S."/>
            <person name="Crespi M."/>
            <person name="Mangin B."/>
            <person name="Burke J.M."/>
            <person name="Salse J."/>
            <person name="Munos S."/>
            <person name="Vincourt P."/>
            <person name="Rieseberg L.H."/>
            <person name="Langlade N.B."/>
        </authorList>
    </citation>
    <scope>NUCLEOTIDE SEQUENCE [LARGE SCALE GENOMIC DNA]</scope>
    <source>
        <strain evidence="4">cv. SF193</strain>
        <tissue evidence="2">Leaves</tissue>
    </source>
</reference>
<evidence type="ECO:0000313" key="2">
    <source>
        <dbReference type="EMBL" id="KAF5783439.1"/>
    </source>
</evidence>
<sequence length="66" mass="8033">MHIHIKLNEVICCWNQIKWSHTFLRKKEEELYKTTSVSYIYLQVLFLLSVHIVWALVISFLMFISF</sequence>
<feature type="transmembrane region" description="Helical" evidence="1">
    <location>
        <begin position="40"/>
        <end position="64"/>
    </location>
</feature>
<proteinExistence type="predicted"/>
<dbReference type="AlphaFoldDB" id="A0A251TDI9"/>
<evidence type="ECO:0000256" key="1">
    <source>
        <dbReference type="SAM" id="Phobius"/>
    </source>
</evidence>
<dbReference type="Proteomes" id="UP000215914">
    <property type="component" value="Chromosome 11"/>
</dbReference>
<keyword evidence="1" id="KW-1133">Transmembrane helix</keyword>
<dbReference type="Gramene" id="mRNA:HanXRQr2_Chr11g0507961">
    <property type="protein sequence ID" value="CDS:HanXRQr2_Chr11g0507961.1"/>
    <property type="gene ID" value="HanXRQr2_Chr11g0507961"/>
</dbReference>
<keyword evidence="4" id="KW-1185">Reference proteome</keyword>
<gene>
    <name evidence="3" type="ORF">HannXRQ_Chr11g0344811</name>
    <name evidence="2" type="ORF">HanXRQr2_Chr11g0507961</name>
</gene>